<dbReference type="Gene3D" id="2.60.120.330">
    <property type="entry name" value="B-lactam Antibiotic, Isopenicillin N Synthase, Chain"/>
    <property type="match status" value="1"/>
</dbReference>
<dbReference type="EMBL" id="PTIX01000015">
    <property type="protein sequence ID" value="PPK65269.1"/>
    <property type="molecule type" value="Genomic_DNA"/>
</dbReference>
<protein>
    <submittedName>
        <fullName evidence="2">Uncharacterized protein</fullName>
    </submittedName>
</protein>
<dbReference type="AlphaFoldDB" id="A0A2S6GJ77"/>
<gene>
    <name evidence="2" type="ORF">CLV40_115116</name>
</gene>
<proteinExistence type="predicted"/>
<evidence type="ECO:0000256" key="1">
    <source>
        <dbReference type="SAM" id="MobiDB-lite"/>
    </source>
</evidence>
<keyword evidence="3" id="KW-1185">Reference proteome</keyword>
<sequence length="162" mass="18219">MSPDTPTINLIRWQGGPTTERTTTRHHLDTALRRTGTFRNELLAGTLGLPFDYFTARAEHATWPQDPFHTDPGTFTIRTGTTPHDPDTLTVTLGDLMHRWTNGRWHALRHHPHPPDDEPLTVTFRFETDPARPLPTPASRGRATTRRTTPTTLDAALCGGER</sequence>
<name>A0A2S6GJ77_9PSEU</name>
<dbReference type="OrthoDB" id="21825at2"/>
<feature type="compositionally biased region" description="Low complexity" evidence="1">
    <location>
        <begin position="137"/>
        <end position="151"/>
    </location>
</feature>
<reference evidence="2 3" key="1">
    <citation type="submission" date="2018-02" db="EMBL/GenBank/DDBJ databases">
        <title>Genomic Encyclopedia of Archaeal and Bacterial Type Strains, Phase II (KMG-II): from individual species to whole genera.</title>
        <authorList>
            <person name="Goeker M."/>
        </authorList>
    </citation>
    <scope>NUCLEOTIDE SEQUENCE [LARGE SCALE GENOMIC DNA]</scope>
    <source>
        <strain evidence="2 3">YU 961-1</strain>
    </source>
</reference>
<evidence type="ECO:0000313" key="2">
    <source>
        <dbReference type="EMBL" id="PPK65269.1"/>
    </source>
</evidence>
<feature type="region of interest" description="Disordered" evidence="1">
    <location>
        <begin position="129"/>
        <end position="151"/>
    </location>
</feature>
<dbReference type="RefSeq" id="WP_104481358.1">
    <property type="nucleotide sequence ID" value="NZ_CP154825.1"/>
</dbReference>
<comment type="caution">
    <text evidence="2">The sequence shown here is derived from an EMBL/GenBank/DDBJ whole genome shotgun (WGS) entry which is preliminary data.</text>
</comment>
<accession>A0A2S6GJ77</accession>
<dbReference type="SUPFAM" id="SSF51197">
    <property type="entry name" value="Clavaminate synthase-like"/>
    <property type="match status" value="1"/>
</dbReference>
<dbReference type="Proteomes" id="UP000239203">
    <property type="component" value="Unassembled WGS sequence"/>
</dbReference>
<evidence type="ECO:0000313" key="3">
    <source>
        <dbReference type="Proteomes" id="UP000239203"/>
    </source>
</evidence>
<organism evidence="2 3">
    <name type="scientific">Actinokineospora auranticolor</name>
    <dbReference type="NCBI Taxonomy" id="155976"/>
    <lineage>
        <taxon>Bacteria</taxon>
        <taxon>Bacillati</taxon>
        <taxon>Actinomycetota</taxon>
        <taxon>Actinomycetes</taxon>
        <taxon>Pseudonocardiales</taxon>
        <taxon>Pseudonocardiaceae</taxon>
        <taxon>Actinokineospora</taxon>
    </lineage>
</organism>
<dbReference type="InterPro" id="IPR027443">
    <property type="entry name" value="IPNS-like_sf"/>
</dbReference>